<dbReference type="AlphaFoldDB" id="Q55488"/>
<evidence type="ECO:0000313" key="2">
    <source>
        <dbReference type="EMBL" id="BAA10835.1"/>
    </source>
</evidence>
<dbReference type="PIR" id="S75988">
    <property type="entry name" value="S75988"/>
</dbReference>
<dbReference type="InterPro" id="IPR044992">
    <property type="entry name" value="ChyE-like"/>
</dbReference>
<dbReference type="PANTHER" id="PTHR42695:SF5">
    <property type="entry name" value="GLUTAMINE AMIDOTRANSFERASE YLR126C-RELATED"/>
    <property type="match status" value="1"/>
</dbReference>
<proteinExistence type="predicted"/>
<dbReference type="SUPFAM" id="SSF52317">
    <property type="entry name" value="Class I glutamine amidotransferase-like"/>
    <property type="match status" value="1"/>
</dbReference>
<dbReference type="STRING" id="1148.gene:10500339"/>
<accession>Q55488</accession>
<dbReference type="PhylomeDB" id="Q55488"/>
<dbReference type="FunFam" id="3.40.50.880:FF:000033">
    <property type="entry name" value="Glutamine amidotransferase class-I"/>
    <property type="match status" value="1"/>
</dbReference>
<gene>
    <name evidence="2" type="ordered locus">slr0541</name>
</gene>
<reference evidence="2 3" key="1">
    <citation type="journal article" date="1995" name="DNA Res.">
        <title>Sequence analysis of the genome of the unicellular cyanobacterium Synechocystis sp. strain PCC6803. I. Sequence features in the 1 Mb region from map positions 64% to 92% of the genome.</title>
        <authorList>
            <person name="Kaneko T."/>
            <person name="Tanaka A."/>
            <person name="Sato S."/>
            <person name="Kotani H."/>
            <person name="Sazuka T."/>
            <person name="Miyajima N."/>
            <person name="Sugiura M."/>
            <person name="Tabata S."/>
        </authorList>
    </citation>
    <scope>NUCLEOTIDE SEQUENCE [LARGE SCALE GENOMIC DNA]</scope>
    <source>
        <strain evidence="3">ATCC 27184 / PCC 6803 / Kazusa</strain>
    </source>
</reference>
<dbReference type="Pfam" id="PF00117">
    <property type="entry name" value="GATase"/>
    <property type="match status" value="1"/>
</dbReference>
<dbReference type="InParanoid" id="Q55488"/>
<evidence type="ECO:0000259" key="1">
    <source>
        <dbReference type="Pfam" id="PF00117"/>
    </source>
</evidence>
<dbReference type="Gene3D" id="3.40.50.880">
    <property type="match status" value="1"/>
</dbReference>
<name>Q55488_SYNY3</name>
<dbReference type="EnsemblBacteria" id="BAA10835">
    <property type="protein sequence ID" value="BAA10835"/>
    <property type="gene ID" value="BAA10835"/>
</dbReference>
<dbReference type="GO" id="GO:0005829">
    <property type="term" value="C:cytosol"/>
    <property type="evidence" value="ECO:0000318"/>
    <property type="project" value="GO_Central"/>
</dbReference>
<dbReference type="KEGG" id="syn:slr0541"/>
<dbReference type="eggNOG" id="COG0518">
    <property type="taxonomic scope" value="Bacteria"/>
</dbReference>
<organism evidence="2 3">
    <name type="scientific">Synechocystis sp. (strain ATCC 27184 / PCC 6803 / Kazusa)</name>
    <dbReference type="NCBI Taxonomy" id="1111708"/>
    <lineage>
        <taxon>Bacteria</taxon>
        <taxon>Bacillati</taxon>
        <taxon>Cyanobacteriota</taxon>
        <taxon>Cyanophyceae</taxon>
        <taxon>Synechococcales</taxon>
        <taxon>Merismopediaceae</taxon>
        <taxon>Synechocystis</taxon>
    </lineage>
</organism>
<evidence type="ECO:0000313" key="3">
    <source>
        <dbReference type="Proteomes" id="UP000001425"/>
    </source>
</evidence>
<sequence length="236" mass="25742">MQAHFFQHVPFENLGAIERWLRAKGYAISQTAFFQPSFSLPSLDAIDLLIVLGGPMSVNDEAQYPWLVQEKEFIRQAIAVGKPILGICLGAQLMANALGAKVYPNAVKEIGWFPIMGQEGKSQSGSFQFPPSLEVFHWHGETFDLPPGAELIASSQACQHQAFQIGRSAIGLQCHLETTPTAAQALVDNCADELILGPFVQDATTILADNQARFATMGAVLVQLLEYLHHQVITPA</sequence>
<protein>
    <submittedName>
        <fullName evidence="2">Slr0541 protein</fullName>
    </submittedName>
</protein>
<dbReference type="PROSITE" id="PS51273">
    <property type="entry name" value="GATASE_TYPE_1"/>
    <property type="match status" value="1"/>
</dbReference>
<dbReference type="PANTHER" id="PTHR42695">
    <property type="entry name" value="GLUTAMINE AMIDOTRANSFERASE YLR126C-RELATED"/>
    <property type="match status" value="1"/>
</dbReference>
<keyword evidence="3" id="KW-1185">Reference proteome</keyword>
<feature type="domain" description="Glutamine amidotransferase" evidence="1">
    <location>
        <begin position="34"/>
        <end position="190"/>
    </location>
</feature>
<dbReference type="EMBL" id="BA000022">
    <property type="protein sequence ID" value="BAA10835.1"/>
    <property type="molecule type" value="Genomic_DNA"/>
</dbReference>
<reference evidence="2 3" key="2">
    <citation type="journal article" date="1996" name="DNA Res.">
        <title>Sequence analysis of the genome of the unicellular cyanobacterium Synechocystis sp. strain PCC6803. II. Sequence determination of the entire genome and assignment of potential protein-coding regions.</title>
        <authorList>
            <person name="Kaneko T."/>
            <person name="Sato S."/>
            <person name="Kotani H."/>
            <person name="Tanaka A."/>
            <person name="Asamizu E."/>
            <person name="Nakamura Y."/>
            <person name="Miyajima N."/>
            <person name="Hirosawa M."/>
            <person name="Sugiura M."/>
            <person name="Sasamoto S."/>
            <person name="Kimura T."/>
            <person name="Hosouchi T."/>
            <person name="Matsuno A."/>
            <person name="Muraki A."/>
            <person name="Nakazaki N."/>
            <person name="Naruo K."/>
            <person name="Okumura S."/>
            <person name="Shimpo S."/>
            <person name="Takeuchi C."/>
            <person name="Wada T."/>
            <person name="Watanabe A."/>
            <person name="Yamada M."/>
            <person name="Yasuda M."/>
            <person name="Tabata S."/>
        </authorList>
    </citation>
    <scope>NUCLEOTIDE SEQUENCE [LARGE SCALE GENOMIC DNA]</scope>
    <source>
        <strain evidence="3">ATCC 27184 / PCC 6803 / Kazusa</strain>
    </source>
</reference>
<dbReference type="CDD" id="cd01741">
    <property type="entry name" value="GATase1_1"/>
    <property type="match status" value="1"/>
</dbReference>
<dbReference type="InterPro" id="IPR017926">
    <property type="entry name" value="GATASE"/>
</dbReference>
<dbReference type="InterPro" id="IPR029062">
    <property type="entry name" value="Class_I_gatase-like"/>
</dbReference>
<dbReference type="Proteomes" id="UP000001425">
    <property type="component" value="Chromosome"/>
</dbReference>
<dbReference type="PaxDb" id="1148-1001348"/>